<dbReference type="InterPro" id="IPR036890">
    <property type="entry name" value="HATPase_C_sf"/>
</dbReference>
<accession>A0A0X3WXI4</accession>
<dbReference type="AlphaFoldDB" id="A0A0X3WXI4"/>
<dbReference type="RefSeq" id="WP_059144255.1">
    <property type="nucleotide sequence ID" value="NZ_LLZJ01000166.1"/>
</dbReference>
<dbReference type="EMBL" id="LLZJ01000166">
    <property type="protein sequence ID" value="KUL61573.1"/>
    <property type="molecule type" value="Genomic_DNA"/>
</dbReference>
<dbReference type="CDD" id="cd16936">
    <property type="entry name" value="HATPase_RsbW-like"/>
    <property type="match status" value="1"/>
</dbReference>
<dbReference type="Proteomes" id="UP000053413">
    <property type="component" value="Unassembled WGS sequence"/>
</dbReference>
<sequence>MRLRLIKDRTLTCEVHDSSHTTPRLRHAGIVDEGGRGLFSCAQLAQNWGIRYNGRGKTVWTERPLPQRPE</sequence>
<evidence type="ECO:0000313" key="1">
    <source>
        <dbReference type="EMBL" id="KUL61573.1"/>
    </source>
</evidence>
<protein>
    <recommendedName>
        <fullName evidence="3">Histidine kinase/HSP90-like ATPase domain-containing protein</fullName>
    </recommendedName>
</protein>
<dbReference type="PANTHER" id="PTHR35526:SF3">
    <property type="entry name" value="ANTI-SIGMA-F FACTOR RSBW"/>
    <property type="match status" value="1"/>
</dbReference>
<evidence type="ECO:0000313" key="2">
    <source>
        <dbReference type="Proteomes" id="UP000053413"/>
    </source>
</evidence>
<dbReference type="PANTHER" id="PTHR35526">
    <property type="entry name" value="ANTI-SIGMA-F FACTOR RSBW-RELATED"/>
    <property type="match status" value="1"/>
</dbReference>
<organism evidence="1 2">
    <name type="scientific">Streptomyces violaceusniger</name>
    <dbReference type="NCBI Taxonomy" id="68280"/>
    <lineage>
        <taxon>Bacteria</taxon>
        <taxon>Bacillati</taxon>
        <taxon>Actinomycetota</taxon>
        <taxon>Actinomycetes</taxon>
        <taxon>Kitasatosporales</taxon>
        <taxon>Streptomycetaceae</taxon>
        <taxon>Streptomyces</taxon>
        <taxon>Streptomyces violaceusniger group</taxon>
    </lineage>
</organism>
<comment type="caution">
    <text evidence="1">The sequence shown here is derived from an EMBL/GenBank/DDBJ whole genome shotgun (WGS) entry which is preliminary data.</text>
</comment>
<evidence type="ECO:0008006" key="3">
    <source>
        <dbReference type="Google" id="ProtNLM"/>
    </source>
</evidence>
<reference evidence="2" key="1">
    <citation type="submission" date="2015-10" db="EMBL/GenBank/DDBJ databases">
        <authorList>
            <person name="Ju K.-S."/>
            <person name="Doroghazi J.R."/>
            <person name="Metcalf W.W."/>
        </authorList>
    </citation>
    <scope>NUCLEOTIDE SEQUENCE [LARGE SCALE GENOMIC DNA]</scope>
    <source>
        <strain evidence="2">NRRL F-8817</strain>
    </source>
</reference>
<dbReference type="InterPro" id="IPR050267">
    <property type="entry name" value="Anti-sigma-factor_SerPK"/>
</dbReference>
<gene>
    <name evidence="1" type="ORF">ADL28_15090</name>
</gene>
<name>A0A0X3WXI4_STRVO</name>
<proteinExistence type="predicted"/>
<dbReference type="Gene3D" id="3.30.565.10">
    <property type="entry name" value="Histidine kinase-like ATPase, C-terminal domain"/>
    <property type="match status" value="1"/>
</dbReference>